<gene>
    <name evidence="8" type="ORF">HPP92_004434</name>
</gene>
<dbReference type="EMBL" id="JADCNM010000002">
    <property type="protein sequence ID" value="KAG0493440.1"/>
    <property type="molecule type" value="Genomic_DNA"/>
</dbReference>
<dbReference type="OrthoDB" id="758458at2759"/>
<name>A0A835RS82_VANPL</name>
<evidence type="ECO:0000256" key="5">
    <source>
        <dbReference type="ARBA" id="ARBA00023212"/>
    </source>
</evidence>
<dbReference type="InterPro" id="IPR027329">
    <property type="entry name" value="TPX2_C"/>
</dbReference>
<feature type="region of interest" description="Disordered" evidence="6">
    <location>
        <begin position="236"/>
        <end position="259"/>
    </location>
</feature>
<dbReference type="PANTHER" id="PTHR47067:SF6">
    <property type="entry name" value="PROTEIN WVD2-LIKE 7"/>
    <property type="match status" value="1"/>
</dbReference>
<dbReference type="Pfam" id="PF06886">
    <property type="entry name" value="TPX2"/>
    <property type="match status" value="1"/>
</dbReference>
<feature type="domain" description="TPX2 C-terminal" evidence="7">
    <location>
        <begin position="445"/>
        <end position="511"/>
    </location>
</feature>
<evidence type="ECO:0000313" key="9">
    <source>
        <dbReference type="Proteomes" id="UP000639772"/>
    </source>
</evidence>
<organism evidence="8 9">
    <name type="scientific">Vanilla planifolia</name>
    <name type="common">Vanilla</name>
    <dbReference type="NCBI Taxonomy" id="51239"/>
    <lineage>
        <taxon>Eukaryota</taxon>
        <taxon>Viridiplantae</taxon>
        <taxon>Streptophyta</taxon>
        <taxon>Embryophyta</taxon>
        <taxon>Tracheophyta</taxon>
        <taxon>Spermatophyta</taxon>
        <taxon>Magnoliopsida</taxon>
        <taxon>Liliopsida</taxon>
        <taxon>Asparagales</taxon>
        <taxon>Orchidaceae</taxon>
        <taxon>Vanilloideae</taxon>
        <taxon>Vanilleae</taxon>
        <taxon>Vanilla</taxon>
    </lineage>
</organism>
<evidence type="ECO:0000256" key="4">
    <source>
        <dbReference type="ARBA" id="ARBA00022701"/>
    </source>
</evidence>
<evidence type="ECO:0000313" key="8">
    <source>
        <dbReference type="EMBL" id="KAG0493440.1"/>
    </source>
</evidence>
<comment type="similarity">
    <text evidence="2">Belongs to the TPX2 family.</text>
</comment>
<evidence type="ECO:0000256" key="3">
    <source>
        <dbReference type="ARBA" id="ARBA00022490"/>
    </source>
</evidence>
<reference evidence="8 9" key="1">
    <citation type="journal article" date="2020" name="Nat. Food">
        <title>A phased Vanilla planifolia genome enables genetic improvement of flavour and production.</title>
        <authorList>
            <person name="Hasing T."/>
            <person name="Tang H."/>
            <person name="Brym M."/>
            <person name="Khazi F."/>
            <person name="Huang T."/>
            <person name="Chambers A.H."/>
        </authorList>
    </citation>
    <scope>NUCLEOTIDE SEQUENCE [LARGE SCALE GENOMIC DNA]</scope>
    <source>
        <tissue evidence="8">Leaf</tissue>
    </source>
</reference>
<accession>A0A835RS82</accession>
<comment type="subcellular location">
    <subcellularLocation>
        <location evidence="1">Cytoplasm</location>
        <location evidence="1">Cytoskeleton</location>
    </subcellularLocation>
</comment>
<dbReference type="PANTHER" id="PTHR47067">
    <property type="entry name" value="TPX2 (TARGETING PROTEIN FOR XKLP2) PROTEIN FAMILY-RELATED"/>
    <property type="match status" value="1"/>
</dbReference>
<feature type="region of interest" description="Disordered" evidence="6">
    <location>
        <begin position="335"/>
        <end position="367"/>
    </location>
</feature>
<keyword evidence="4" id="KW-0493">Microtubule</keyword>
<protein>
    <recommendedName>
        <fullName evidence="7">TPX2 C-terminal domain-containing protein</fullName>
    </recommendedName>
</protein>
<sequence>MSLTPLSTKTRCSRNGRWREKIRALRSCIVLFTELFGCVEEATLDMVVYLLRVQSRVCSARGEVVFLFADLCLLPCTYTMAGVYEDGVTLQIGNLPTDSVSFGRFELEQLTWERRSSFTHNRYLEEAEKYATPGSVSKKKEYFEAHFKKKAFHHQATEEFQNVSETIESAWGDNYRHMTDFGRQSSMGLVDFSFCDEKATIVTDQHEAVENEQEESSSAELPLEIRSLISKIDKEQVNGTPCSDGAPESEHSHKGSQQGDCNNCGIVEDSNSNVFHKQIAENRDALSKITSSVIEVSIQQKAENVSVKTSDAVDHKSGNLKMRAHLTIQQMSLKASGTGHSIAPGKTMAEKSNKKIRPRAKLEKQTAPKVSLVSSTENMNIKSLTSGIIQPKLRPEHDSEEDLRANASEVIPHKAVGKSGNVVRQSANRVKFIAKAEIKPASNVFTFKSSQRAEKRKEFNMKLEEKLHAKEAEMNERKSRSEVLKHAEIKLLRKSLNFKATPMPSFYHETALRVSEGKKDHTVPTRANSTNVWSKCSTPALQRSTPVSCFTNNANASDGAERNRRAEAKVVSSNSSKRLWNAKCEVKQGNDVGKEVERRPRRNTVMSSVKGIVNGRVAVHVAS</sequence>
<keyword evidence="5" id="KW-0206">Cytoskeleton</keyword>
<evidence type="ECO:0000259" key="7">
    <source>
        <dbReference type="Pfam" id="PF06886"/>
    </source>
</evidence>
<evidence type="ECO:0000256" key="1">
    <source>
        <dbReference type="ARBA" id="ARBA00004245"/>
    </source>
</evidence>
<dbReference type="Proteomes" id="UP000639772">
    <property type="component" value="Unassembled WGS sequence"/>
</dbReference>
<comment type="caution">
    <text evidence="8">The sequence shown here is derived from an EMBL/GenBank/DDBJ whole genome shotgun (WGS) entry which is preliminary data.</text>
</comment>
<dbReference type="GO" id="GO:0005874">
    <property type="term" value="C:microtubule"/>
    <property type="evidence" value="ECO:0007669"/>
    <property type="project" value="UniProtKB-KW"/>
</dbReference>
<keyword evidence="3" id="KW-0963">Cytoplasm</keyword>
<evidence type="ECO:0000256" key="2">
    <source>
        <dbReference type="ARBA" id="ARBA00005885"/>
    </source>
</evidence>
<evidence type="ECO:0000256" key="6">
    <source>
        <dbReference type="SAM" id="MobiDB-lite"/>
    </source>
</evidence>
<proteinExistence type="inferred from homology"/>
<dbReference type="InterPro" id="IPR044216">
    <property type="entry name" value="WDL7"/>
</dbReference>
<dbReference type="AlphaFoldDB" id="A0A835RS82"/>